<gene>
    <name evidence="1" type="ORF">GCM10023215_30540</name>
</gene>
<protein>
    <submittedName>
        <fullName evidence="1">Sucrase ferredoxin</fullName>
    </submittedName>
</protein>
<keyword evidence="2" id="KW-1185">Reference proteome</keyword>
<reference evidence="2" key="1">
    <citation type="journal article" date="2019" name="Int. J. Syst. Evol. Microbiol.">
        <title>The Global Catalogue of Microorganisms (GCM) 10K type strain sequencing project: providing services to taxonomists for standard genome sequencing and annotation.</title>
        <authorList>
            <consortium name="The Broad Institute Genomics Platform"/>
            <consortium name="The Broad Institute Genome Sequencing Center for Infectious Disease"/>
            <person name="Wu L."/>
            <person name="Ma J."/>
        </authorList>
    </citation>
    <scope>NUCLEOTIDE SEQUENCE [LARGE SCALE GENOMIC DNA]</scope>
    <source>
        <strain evidence="2">JCM 18055</strain>
    </source>
</reference>
<dbReference type="SUPFAM" id="SSF52833">
    <property type="entry name" value="Thioredoxin-like"/>
    <property type="match status" value="1"/>
</dbReference>
<dbReference type="PANTHER" id="PTHR31902:SF22">
    <property type="entry name" value="SLL1203 PROTEIN"/>
    <property type="match status" value="1"/>
</dbReference>
<name>A0ABP8WKU6_9PSEU</name>
<dbReference type="Pfam" id="PF06999">
    <property type="entry name" value="Suc_Fer-like"/>
    <property type="match status" value="1"/>
</dbReference>
<evidence type="ECO:0000313" key="2">
    <source>
        <dbReference type="Proteomes" id="UP001500325"/>
    </source>
</evidence>
<sequence length="304" mass="31468">MAGKTDTRCSTLARALAEPLPGTAPVGDRLVCVEHLGAWPRTVDRHPDPAVAGLAERARAAGRKLLLIRRPGRRPPPDSPRTVLLADTGPGAVRVGRLVVDGPSELASVPLDDARAGDPVTRPLVLVCTHGTRDLCCAVDGLALARGLAETEADGVWECSHLGGHRFAPTALVLPSGYLYGRLDLASAIAARKAAGQGEVEHAHCRGRAAWKPAGQVAELAVRARTGLRDVDALLVTRIDGPEVGPDGAEVGGSAVVVTGPGGAAWEVRVEPTPGPARPTSCGGALERMAPLVATEVRELARAR</sequence>
<dbReference type="EMBL" id="BAABIC010000009">
    <property type="protein sequence ID" value="GAA4691505.1"/>
    <property type="molecule type" value="Genomic_DNA"/>
</dbReference>
<organism evidence="1 2">
    <name type="scientific">Pseudonocardia yuanmonensis</name>
    <dbReference type="NCBI Taxonomy" id="1095914"/>
    <lineage>
        <taxon>Bacteria</taxon>
        <taxon>Bacillati</taxon>
        <taxon>Actinomycetota</taxon>
        <taxon>Actinomycetes</taxon>
        <taxon>Pseudonocardiales</taxon>
        <taxon>Pseudonocardiaceae</taxon>
        <taxon>Pseudonocardia</taxon>
    </lineage>
</organism>
<dbReference type="Proteomes" id="UP001500325">
    <property type="component" value="Unassembled WGS sequence"/>
</dbReference>
<dbReference type="PANTHER" id="PTHR31902">
    <property type="entry name" value="ACTIN PATCHES DISTAL PROTEIN 1"/>
    <property type="match status" value="1"/>
</dbReference>
<dbReference type="Gene3D" id="3.40.30.10">
    <property type="entry name" value="Glutaredoxin"/>
    <property type="match status" value="1"/>
</dbReference>
<accession>A0ABP8WKU6</accession>
<comment type="caution">
    <text evidence="1">The sequence shown here is derived from an EMBL/GenBank/DDBJ whole genome shotgun (WGS) entry which is preliminary data.</text>
</comment>
<dbReference type="InterPro" id="IPR009737">
    <property type="entry name" value="Aim32/Apd1-like"/>
</dbReference>
<dbReference type="RefSeq" id="WP_345381163.1">
    <property type="nucleotide sequence ID" value="NZ_BAABIC010000009.1"/>
</dbReference>
<proteinExistence type="predicted"/>
<evidence type="ECO:0000313" key="1">
    <source>
        <dbReference type="EMBL" id="GAA4691505.1"/>
    </source>
</evidence>
<dbReference type="InterPro" id="IPR036249">
    <property type="entry name" value="Thioredoxin-like_sf"/>
</dbReference>